<reference evidence="1" key="2">
    <citation type="submission" date="2017-06" db="EMBL/GenBank/DDBJ databases">
        <title>WGS assembly of Brachypodium distachyon.</title>
        <authorList>
            <consortium name="The International Brachypodium Initiative"/>
            <person name="Lucas S."/>
            <person name="Harmon-Smith M."/>
            <person name="Lail K."/>
            <person name="Tice H."/>
            <person name="Grimwood J."/>
            <person name="Bruce D."/>
            <person name="Barry K."/>
            <person name="Shu S."/>
            <person name="Lindquist E."/>
            <person name="Wang M."/>
            <person name="Pitluck S."/>
            <person name="Vogel J.P."/>
            <person name="Garvin D.F."/>
            <person name="Mockler T.C."/>
            <person name="Schmutz J."/>
            <person name="Rokhsar D."/>
            <person name="Bevan M.W."/>
        </authorList>
    </citation>
    <scope>NUCLEOTIDE SEQUENCE</scope>
    <source>
        <strain evidence="1">Bd21</strain>
    </source>
</reference>
<accession>A0A0Q3J445</accession>
<reference evidence="1 2" key="1">
    <citation type="journal article" date="2010" name="Nature">
        <title>Genome sequencing and analysis of the model grass Brachypodium distachyon.</title>
        <authorList>
            <consortium name="International Brachypodium Initiative"/>
        </authorList>
    </citation>
    <scope>NUCLEOTIDE SEQUENCE [LARGE SCALE GENOMIC DNA]</scope>
    <source>
        <strain evidence="1 2">Bd21</strain>
    </source>
</reference>
<dbReference type="EMBL" id="CM000880">
    <property type="protein sequence ID" value="KQK12755.1"/>
    <property type="molecule type" value="Genomic_DNA"/>
</dbReference>
<evidence type="ECO:0000313" key="1">
    <source>
        <dbReference type="EMBL" id="KQK12755.1"/>
    </source>
</evidence>
<evidence type="ECO:0000313" key="2">
    <source>
        <dbReference type="EnsemblPlants" id="KQK12755"/>
    </source>
</evidence>
<name>A0A0Q3J445_BRADI</name>
<reference evidence="2" key="3">
    <citation type="submission" date="2018-08" db="UniProtKB">
        <authorList>
            <consortium name="EnsemblPlants"/>
        </authorList>
    </citation>
    <scope>IDENTIFICATION</scope>
    <source>
        <strain evidence="2">cv. Bd21</strain>
    </source>
</reference>
<organism evidence="1">
    <name type="scientific">Brachypodium distachyon</name>
    <name type="common">Purple false brome</name>
    <name type="synonym">Trachynia distachya</name>
    <dbReference type="NCBI Taxonomy" id="15368"/>
    <lineage>
        <taxon>Eukaryota</taxon>
        <taxon>Viridiplantae</taxon>
        <taxon>Streptophyta</taxon>
        <taxon>Embryophyta</taxon>
        <taxon>Tracheophyta</taxon>
        <taxon>Spermatophyta</taxon>
        <taxon>Magnoliopsida</taxon>
        <taxon>Liliopsida</taxon>
        <taxon>Poales</taxon>
        <taxon>Poaceae</taxon>
        <taxon>BOP clade</taxon>
        <taxon>Pooideae</taxon>
        <taxon>Stipodae</taxon>
        <taxon>Brachypodieae</taxon>
        <taxon>Brachypodium</taxon>
    </lineage>
</organism>
<dbReference type="Gramene" id="KQK12755">
    <property type="protein sequence ID" value="KQK12755"/>
    <property type="gene ID" value="BRADI_1g05777v3"/>
</dbReference>
<proteinExistence type="predicted"/>
<dbReference type="Proteomes" id="UP000008810">
    <property type="component" value="Chromosome 1"/>
</dbReference>
<gene>
    <name evidence="1" type="ORF">BRADI_1g05777v3</name>
</gene>
<dbReference type="AlphaFoldDB" id="A0A0Q3J445"/>
<protein>
    <submittedName>
        <fullName evidence="1 2">Uncharacterized protein</fullName>
    </submittedName>
</protein>
<dbReference type="EnsemblPlants" id="KQK12755">
    <property type="protein sequence ID" value="KQK12755"/>
    <property type="gene ID" value="BRADI_1g05777v3"/>
</dbReference>
<keyword evidence="3" id="KW-1185">Reference proteome</keyword>
<dbReference type="InParanoid" id="A0A0Q3J445"/>
<sequence>MLFKASIENPLFWSPTYFHWLRNSRRIRNSGQNLGKIEVEVNDQ</sequence>
<evidence type="ECO:0000313" key="3">
    <source>
        <dbReference type="Proteomes" id="UP000008810"/>
    </source>
</evidence>